<evidence type="ECO:0000259" key="2">
    <source>
        <dbReference type="SMART" id="SM00347"/>
    </source>
</evidence>
<reference evidence="3 4" key="1">
    <citation type="submission" date="2023-07" db="EMBL/GenBank/DDBJ databases">
        <title>Functional and genomic diversity of the sorghum phyllosphere microbiome.</title>
        <authorList>
            <person name="Shade A."/>
        </authorList>
    </citation>
    <scope>NUCLEOTIDE SEQUENCE [LARGE SCALE GENOMIC DNA]</scope>
    <source>
        <strain evidence="3 4">SORGH_AS_1207</strain>
    </source>
</reference>
<protein>
    <submittedName>
        <fullName evidence="3">DNA-binding MarR family transcriptional regulator</fullName>
    </submittedName>
</protein>
<feature type="domain" description="HTH marR-type" evidence="2">
    <location>
        <begin position="36"/>
        <end position="138"/>
    </location>
</feature>
<feature type="region of interest" description="Disordered" evidence="1">
    <location>
        <begin position="155"/>
        <end position="182"/>
    </location>
</feature>
<dbReference type="InterPro" id="IPR000835">
    <property type="entry name" value="HTH_MarR-typ"/>
</dbReference>
<dbReference type="EMBL" id="JAUTBF010000001">
    <property type="protein sequence ID" value="MDQ1123730.1"/>
    <property type="molecule type" value="Genomic_DNA"/>
</dbReference>
<comment type="caution">
    <text evidence="3">The sequence shown here is derived from an EMBL/GenBank/DDBJ whole genome shotgun (WGS) entry which is preliminary data.</text>
</comment>
<evidence type="ECO:0000313" key="3">
    <source>
        <dbReference type="EMBL" id="MDQ1123730.1"/>
    </source>
</evidence>
<keyword evidence="3" id="KW-0238">DNA-binding</keyword>
<sequence>MGDDDAAHSSDPVSPSVTDALRAYGATYAQVARAFAAYAGLHSTDAAAMIEILGAEERGTPLSPARLSDQIGLSFGATSTLLNRLEAVGHVTRSRTQADRRVVTLHSTPEVQRLADEFFAPLGRRLDAMLAAHSPAFLAEFSAVLMAMRDATDDYISQGPGSENASAEDTGEPVQDRGGAER</sequence>
<dbReference type="InterPro" id="IPR036388">
    <property type="entry name" value="WH-like_DNA-bd_sf"/>
</dbReference>
<dbReference type="SUPFAM" id="SSF46785">
    <property type="entry name" value="Winged helix' DNA-binding domain"/>
    <property type="match status" value="1"/>
</dbReference>
<dbReference type="Pfam" id="PF12802">
    <property type="entry name" value="MarR_2"/>
    <property type="match status" value="1"/>
</dbReference>
<dbReference type="PANTHER" id="PTHR33164:SF106">
    <property type="entry name" value="TRANSCRIPTIONAL REGULATORY PROTEIN"/>
    <property type="match status" value="1"/>
</dbReference>
<accession>A0ABU0TVP4</accession>
<evidence type="ECO:0000313" key="4">
    <source>
        <dbReference type="Proteomes" id="UP001226691"/>
    </source>
</evidence>
<dbReference type="Proteomes" id="UP001226691">
    <property type="component" value="Unassembled WGS sequence"/>
</dbReference>
<organism evidence="3 4">
    <name type="scientific">Microbacterium trichothecenolyticum</name>
    <name type="common">Aureobacterium trichothecenolyticum</name>
    <dbReference type="NCBI Taxonomy" id="69370"/>
    <lineage>
        <taxon>Bacteria</taxon>
        <taxon>Bacillati</taxon>
        <taxon>Actinomycetota</taxon>
        <taxon>Actinomycetes</taxon>
        <taxon>Micrococcales</taxon>
        <taxon>Microbacteriaceae</taxon>
        <taxon>Microbacterium</taxon>
    </lineage>
</organism>
<dbReference type="PANTHER" id="PTHR33164">
    <property type="entry name" value="TRANSCRIPTIONAL REGULATOR, MARR FAMILY"/>
    <property type="match status" value="1"/>
</dbReference>
<dbReference type="Gene3D" id="1.10.10.10">
    <property type="entry name" value="Winged helix-like DNA-binding domain superfamily/Winged helix DNA-binding domain"/>
    <property type="match status" value="1"/>
</dbReference>
<name>A0ABU0TVP4_MICTR</name>
<dbReference type="RefSeq" id="WP_307483695.1">
    <property type="nucleotide sequence ID" value="NZ_JAUTBF010000001.1"/>
</dbReference>
<keyword evidence="4" id="KW-1185">Reference proteome</keyword>
<dbReference type="InterPro" id="IPR039422">
    <property type="entry name" value="MarR/SlyA-like"/>
</dbReference>
<dbReference type="InterPro" id="IPR036390">
    <property type="entry name" value="WH_DNA-bd_sf"/>
</dbReference>
<dbReference type="GO" id="GO:0003677">
    <property type="term" value="F:DNA binding"/>
    <property type="evidence" value="ECO:0007669"/>
    <property type="project" value="UniProtKB-KW"/>
</dbReference>
<dbReference type="SMART" id="SM00347">
    <property type="entry name" value="HTH_MARR"/>
    <property type="match status" value="1"/>
</dbReference>
<proteinExistence type="predicted"/>
<gene>
    <name evidence="3" type="ORF">QE412_002303</name>
</gene>
<evidence type="ECO:0000256" key="1">
    <source>
        <dbReference type="SAM" id="MobiDB-lite"/>
    </source>
</evidence>